<dbReference type="STRING" id="408074.SAMN05660909_03482"/>
<name>A0A1H4E3G8_9BACT</name>
<dbReference type="AlphaFoldDB" id="A0A1H4E3G8"/>
<dbReference type="OrthoDB" id="1437031at2"/>
<organism evidence="1 2">
    <name type="scientific">Chitinophaga terrae</name>
    <name type="common">ex Kim and Jung 2007</name>
    <dbReference type="NCBI Taxonomy" id="408074"/>
    <lineage>
        <taxon>Bacteria</taxon>
        <taxon>Pseudomonadati</taxon>
        <taxon>Bacteroidota</taxon>
        <taxon>Chitinophagia</taxon>
        <taxon>Chitinophagales</taxon>
        <taxon>Chitinophagaceae</taxon>
        <taxon>Chitinophaga</taxon>
    </lineage>
</organism>
<dbReference type="Proteomes" id="UP000199656">
    <property type="component" value="Unassembled WGS sequence"/>
</dbReference>
<reference evidence="2" key="1">
    <citation type="submission" date="2016-10" db="EMBL/GenBank/DDBJ databases">
        <authorList>
            <person name="Varghese N."/>
            <person name="Submissions S."/>
        </authorList>
    </citation>
    <scope>NUCLEOTIDE SEQUENCE [LARGE SCALE GENOMIC DNA]</scope>
    <source>
        <strain evidence="2">DSM 23920</strain>
    </source>
</reference>
<evidence type="ECO:0000313" key="2">
    <source>
        <dbReference type="Proteomes" id="UP000199656"/>
    </source>
</evidence>
<dbReference type="PROSITE" id="PS51257">
    <property type="entry name" value="PROKAR_LIPOPROTEIN"/>
    <property type="match status" value="1"/>
</dbReference>
<sequence length="276" mass="31351">MKRYSIVILLFALSACDLKYNTEKYGNEGNTNNRLATKAAIPAAPKKKAASPIIGERVNGKAILRDQPNGQPIVTLLDYVPVRAAKLQKDWYPVNIDFDITPEEYRKPLFRKGRKLEVNGRPAGTLEKDIRLPVATNGEKMWATIEGYVDKKSVRSGSIIETALTTFLNQHKGRSIQDMEPFIHNFQLEEEKVLKPYKMYFNYESGIDDPSPLYRLALIFQGQQLIGVLHSRPLTLDGSTARRLQRGFTINYLPGIDQTLRDDFATKFNKFILTVD</sequence>
<evidence type="ECO:0000313" key="1">
    <source>
        <dbReference type="EMBL" id="SEA79585.1"/>
    </source>
</evidence>
<accession>A0A1H4E3G8</accession>
<proteinExistence type="predicted"/>
<dbReference type="EMBL" id="FNRL01000016">
    <property type="protein sequence ID" value="SEA79585.1"/>
    <property type="molecule type" value="Genomic_DNA"/>
</dbReference>
<dbReference type="RefSeq" id="WP_089763203.1">
    <property type="nucleotide sequence ID" value="NZ_BKAT01000029.1"/>
</dbReference>
<gene>
    <name evidence="1" type="ORF">SAMN05660909_03482</name>
</gene>
<keyword evidence="2" id="KW-1185">Reference proteome</keyword>
<protein>
    <submittedName>
        <fullName evidence="1">Uncharacterized protein</fullName>
    </submittedName>
</protein>